<dbReference type="InterPro" id="IPR002560">
    <property type="entry name" value="Transposase_DDE"/>
</dbReference>
<comment type="caution">
    <text evidence="2">The sequence shown here is derived from an EMBL/GenBank/DDBJ whole genome shotgun (WGS) entry which is preliminary data.</text>
</comment>
<dbReference type="Pfam" id="PF01610">
    <property type="entry name" value="DDE_Tnp_ISL3"/>
    <property type="match status" value="1"/>
</dbReference>
<feature type="non-terminal residue" evidence="2">
    <location>
        <position position="1"/>
    </location>
</feature>
<dbReference type="Proteomes" id="UP000490982">
    <property type="component" value="Unassembled WGS sequence"/>
</dbReference>
<dbReference type="InterPro" id="IPR047951">
    <property type="entry name" value="Transpos_ISL3"/>
</dbReference>
<evidence type="ECO:0000313" key="3">
    <source>
        <dbReference type="Proteomes" id="UP000490982"/>
    </source>
</evidence>
<reference evidence="2 3" key="1">
    <citation type="submission" date="2019-11" db="EMBL/GenBank/DDBJ databases">
        <title>Growth characteristics of pneumococcus vary with the chemical composition of the capsule and with environmental conditions.</title>
        <authorList>
            <person name="Tothpal A."/>
            <person name="Desobry K."/>
            <person name="Joshi S."/>
            <person name="Wyllie A.L."/>
            <person name="Weinberger D.M."/>
        </authorList>
    </citation>
    <scope>NUCLEOTIDE SEQUENCE [LARGE SCALE GENOMIC DNA]</scope>
    <source>
        <strain evidence="3">pnumococcus23A</strain>
    </source>
</reference>
<dbReference type="PANTHER" id="PTHR33498">
    <property type="entry name" value="TRANSPOSASE FOR INSERTION SEQUENCE ELEMENT IS1557"/>
    <property type="match status" value="1"/>
</dbReference>
<accession>A0A6G2DWE7</accession>
<sequence>TTFGAITNLTKENQTLSSDLKNQIMLLARKGLSGQLIAEMCHCSPSSVRRTILERMEPHYRVAKLPKHLCFDEFRSIKSVMSFICCDAETHQIVTKLQDRLSPTIVDYFESRYSKAERECVQSVVIDLNAQY</sequence>
<feature type="domain" description="Transposase IS204/IS1001/IS1096/IS1165 DDE" evidence="1">
    <location>
        <begin position="69"/>
        <end position="132"/>
    </location>
</feature>
<dbReference type="PANTHER" id="PTHR33498:SF1">
    <property type="entry name" value="TRANSPOSASE FOR INSERTION SEQUENCE ELEMENT IS1557"/>
    <property type="match status" value="1"/>
</dbReference>
<dbReference type="RefSeq" id="WP_196301658.1">
    <property type="nucleotide sequence ID" value="NZ_WNHS01000359.1"/>
</dbReference>
<proteinExistence type="predicted"/>
<organism evidence="2 3">
    <name type="scientific">Streptococcus pneumoniae</name>
    <dbReference type="NCBI Taxonomy" id="1313"/>
    <lineage>
        <taxon>Bacteria</taxon>
        <taxon>Bacillati</taxon>
        <taxon>Bacillota</taxon>
        <taxon>Bacilli</taxon>
        <taxon>Lactobacillales</taxon>
        <taxon>Streptococcaceae</taxon>
        <taxon>Streptococcus</taxon>
    </lineage>
</organism>
<gene>
    <name evidence="2" type="ORF">GM537_12440</name>
</gene>
<name>A0A6G2DWE7_STREE</name>
<dbReference type="EMBL" id="WNHS01000359">
    <property type="protein sequence ID" value="MTW25597.1"/>
    <property type="molecule type" value="Genomic_DNA"/>
</dbReference>
<feature type="non-terminal residue" evidence="2">
    <location>
        <position position="132"/>
    </location>
</feature>
<evidence type="ECO:0000259" key="1">
    <source>
        <dbReference type="Pfam" id="PF01610"/>
    </source>
</evidence>
<evidence type="ECO:0000313" key="2">
    <source>
        <dbReference type="EMBL" id="MTW25597.1"/>
    </source>
</evidence>
<dbReference type="AlphaFoldDB" id="A0A6G2DWE7"/>
<protein>
    <submittedName>
        <fullName evidence="2">ISL3 family transposase</fullName>
    </submittedName>
</protein>